<dbReference type="AlphaFoldDB" id="A0A512AVZ7"/>
<dbReference type="PANTHER" id="PTHR34220:SF7">
    <property type="entry name" value="SENSOR HISTIDINE KINASE YPDA"/>
    <property type="match status" value="1"/>
</dbReference>
<name>A0A512AVZ7_9BACT</name>
<keyword evidence="1" id="KW-0472">Membrane</keyword>
<accession>A0A512AVZ7</accession>
<dbReference type="Proteomes" id="UP000321532">
    <property type="component" value="Unassembled WGS sequence"/>
</dbReference>
<dbReference type="InterPro" id="IPR010559">
    <property type="entry name" value="Sig_transdc_His_kin_internal"/>
</dbReference>
<feature type="transmembrane region" description="Helical" evidence="1">
    <location>
        <begin position="51"/>
        <end position="71"/>
    </location>
</feature>
<evidence type="ECO:0000259" key="2">
    <source>
        <dbReference type="Pfam" id="PF06580"/>
    </source>
</evidence>
<organism evidence="3 4">
    <name type="scientific">Adhaeribacter aerolatus</name>
    <dbReference type="NCBI Taxonomy" id="670289"/>
    <lineage>
        <taxon>Bacteria</taxon>
        <taxon>Pseudomonadati</taxon>
        <taxon>Bacteroidota</taxon>
        <taxon>Cytophagia</taxon>
        <taxon>Cytophagales</taxon>
        <taxon>Hymenobacteraceae</taxon>
        <taxon>Adhaeribacter</taxon>
    </lineage>
</organism>
<evidence type="ECO:0000313" key="4">
    <source>
        <dbReference type="Proteomes" id="UP000321532"/>
    </source>
</evidence>
<comment type="caution">
    <text evidence="3">The sequence shown here is derived from an EMBL/GenBank/DDBJ whole genome shotgun (WGS) entry which is preliminary data.</text>
</comment>
<proteinExistence type="predicted"/>
<feature type="transmembrane region" description="Helical" evidence="1">
    <location>
        <begin position="12"/>
        <end position="31"/>
    </location>
</feature>
<dbReference type="OrthoDB" id="927174at2"/>
<feature type="transmembrane region" description="Helical" evidence="1">
    <location>
        <begin position="83"/>
        <end position="106"/>
    </location>
</feature>
<gene>
    <name evidence="3" type="ORF">AAE02nite_15620</name>
</gene>
<keyword evidence="1" id="KW-1133">Transmembrane helix</keyword>
<keyword evidence="4" id="KW-1185">Reference proteome</keyword>
<dbReference type="InterPro" id="IPR050640">
    <property type="entry name" value="Bact_2-comp_sensor_kinase"/>
</dbReference>
<feature type="transmembrane region" description="Helical" evidence="1">
    <location>
        <begin position="118"/>
        <end position="141"/>
    </location>
</feature>
<protein>
    <recommendedName>
        <fullName evidence="2">Signal transduction histidine kinase internal region domain-containing protein</fullName>
    </recommendedName>
</protein>
<dbReference type="GO" id="GO:0000155">
    <property type="term" value="F:phosphorelay sensor kinase activity"/>
    <property type="evidence" value="ECO:0007669"/>
    <property type="project" value="InterPro"/>
</dbReference>
<keyword evidence="1" id="KW-0812">Transmembrane</keyword>
<sequence>MQGIFIHNPYFRVLFPPVYGLLVYVLVLLVFDSIRQVEQNFFSEEALLCVGLTYALTESLRLVLIGINKLFPVFRSVQRRILIYLTANILCSLLVVTTVVSAYFIWWVGYSAFQIELLTLNSIFLVSVVLYTLVYFGIYYLNHFNQRRLEQEHNLREKMEFQVNALKNEVNPQLLYASLETLIKILHHDPDEAEAFIHDLSKIYRNVLQNKKQDMIPISRELSAAQDIIRLYNYMHHDLIQLHLQTDNEEALAHKMILPGTLQKLTEHAINRSLITECKPLQLHVRLGQAEHLTYRYALRERLLVSGLNPSPWPELTRAYSFFTDRPLECSQEDNYVSVRIPLLTVATPEPVLSEEVKE</sequence>
<dbReference type="EMBL" id="BJYS01000009">
    <property type="protein sequence ID" value="GEO03898.1"/>
    <property type="molecule type" value="Genomic_DNA"/>
</dbReference>
<evidence type="ECO:0000313" key="3">
    <source>
        <dbReference type="EMBL" id="GEO03898.1"/>
    </source>
</evidence>
<evidence type="ECO:0000256" key="1">
    <source>
        <dbReference type="SAM" id="Phobius"/>
    </source>
</evidence>
<feature type="domain" description="Signal transduction histidine kinase internal region" evidence="2">
    <location>
        <begin position="162"/>
        <end position="234"/>
    </location>
</feature>
<reference evidence="3 4" key="1">
    <citation type="submission" date="2019-07" db="EMBL/GenBank/DDBJ databases">
        <title>Whole genome shotgun sequence of Adhaeribacter aerolatus NBRC 106133.</title>
        <authorList>
            <person name="Hosoyama A."/>
            <person name="Uohara A."/>
            <person name="Ohji S."/>
            <person name="Ichikawa N."/>
        </authorList>
    </citation>
    <scope>NUCLEOTIDE SEQUENCE [LARGE SCALE GENOMIC DNA]</scope>
    <source>
        <strain evidence="3 4">NBRC 106133</strain>
    </source>
</reference>
<dbReference type="RefSeq" id="WP_146896760.1">
    <property type="nucleotide sequence ID" value="NZ_BJYS01000009.1"/>
</dbReference>
<dbReference type="Pfam" id="PF06580">
    <property type="entry name" value="His_kinase"/>
    <property type="match status" value="1"/>
</dbReference>
<dbReference type="PANTHER" id="PTHR34220">
    <property type="entry name" value="SENSOR HISTIDINE KINASE YPDA"/>
    <property type="match status" value="1"/>
</dbReference>
<dbReference type="GO" id="GO:0016020">
    <property type="term" value="C:membrane"/>
    <property type="evidence" value="ECO:0007669"/>
    <property type="project" value="InterPro"/>
</dbReference>